<protein>
    <submittedName>
        <fullName evidence="2">Uncharacterized protein</fullName>
    </submittedName>
</protein>
<feature type="transmembrane region" description="Helical" evidence="1">
    <location>
        <begin position="34"/>
        <end position="56"/>
    </location>
</feature>
<keyword evidence="1" id="KW-1133">Transmembrane helix</keyword>
<evidence type="ECO:0000256" key="1">
    <source>
        <dbReference type="SAM" id="Phobius"/>
    </source>
</evidence>
<gene>
    <name evidence="2" type="ORF">ATANTOWER_005065</name>
</gene>
<dbReference type="Proteomes" id="UP001345963">
    <property type="component" value="Unassembled WGS sequence"/>
</dbReference>
<keyword evidence="3" id="KW-1185">Reference proteome</keyword>
<reference evidence="2 3" key="1">
    <citation type="submission" date="2021-07" db="EMBL/GenBank/DDBJ databases">
        <authorList>
            <person name="Palmer J.M."/>
        </authorList>
    </citation>
    <scope>NUCLEOTIDE SEQUENCE [LARGE SCALE GENOMIC DNA]</scope>
    <source>
        <strain evidence="2 3">AT_MEX2019</strain>
        <tissue evidence="2">Muscle</tissue>
    </source>
</reference>
<accession>A0ABU7BPU2</accession>
<sequence>MFGVVLHPSLKSFTAPNRCSSSLPAFSPTPSTSLMLTPLCFIFPPPIVFCMCVRNISFVPSTHDPQSYHMLFFAASLINALLAWLVSLGGKPCMFSVVPNPFSYRMDLTQTYSKLVVLIYIPTLP</sequence>
<keyword evidence="1" id="KW-0812">Transmembrane</keyword>
<proteinExistence type="predicted"/>
<feature type="transmembrane region" description="Helical" evidence="1">
    <location>
        <begin position="68"/>
        <end position="86"/>
    </location>
</feature>
<evidence type="ECO:0000313" key="2">
    <source>
        <dbReference type="EMBL" id="MED6251956.1"/>
    </source>
</evidence>
<evidence type="ECO:0000313" key="3">
    <source>
        <dbReference type="Proteomes" id="UP001345963"/>
    </source>
</evidence>
<name>A0ABU7BPU2_9TELE</name>
<dbReference type="EMBL" id="JAHUTI010060563">
    <property type="protein sequence ID" value="MED6251956.1"/>
    <property type="molecule type" value="Genomic_DNA"/>
</dbReference>
<keyword evidence="1" id="KW-0472">Membrane</keyword>
<comment type="caution">
    <text evidence="2">The sequence shown here is derived from an EMBL/GenBank/DDBJ whole genome shotgun (WGS) entry which is preliminary data.</text>
</comment>
<organism evidence="2 3">
    <name type="scientific">Ataeniobius toweri</name>
    <dbReference type="NCBI Taxonomy" id="208326"/>
    <lineage>
        <taxon>Eukaryota</taxon>
        <taxon>Metazoa</taxon>
        <taxon>Chordata</taxon>
        <taxon>Craniata</taxon>
        <taxon>Vertebrata</taxon>
        <taxon>Euteleostomi</taxon>
        <taxon>Actinopterygii</taxon>
        <taxon>Neopterygii</taxon>
        <taxon>Teleostei</taxon>
        <taxon>Neoteleostei</taxon>
        <taxon>Acanthomorphata</taxon>
        <taxon>Ovalentaria</taxon>
        <taxon>Atherinomorphae</taxon>
        <taxon>Cyprinodontiformes</taxon>
        <taxon>Goodeidae</taxon>
        <taxon>Ataeniobius</taxon>
    </lineage>
</organism>